<dbReference type="InterPro" id="IPR011008">
    <property type="entry name" value="Dimeric_a/b-barrel"/>
</dbReference>
<evidence type="ECO:0000313" key="3">
    <source>
        <dbReference type="Proteomes" id="UP000196655"/>
    </source>
</evidence>
<evidence type="ECO:0000313" key="2">
    <source>
        <dbReference type="EMBL" id="OWJ64945.1"/>
    </source>
</evidence>
<dbReference type="Proteomes" id="UP000196655">
    <property type="component" value="Unassembled WGS sequence"/>
</dbReference>
<dbReference type="STRING" id="1122125.GCA_000423185_04180"/>
<organism evidence="2 3">
    <name type="scientific">Inquilinus limosus</name>
    <dbReference type="NCBI Taxonomy" id="171674"/>
    <lineage>
        <taxon>Bacteria</taxon>
        <taxon>Pseudomonadati</taxon>
        <taxon>Pseudomonadota</taxon>
        <taxon>Alphaproteobacteria</taxon>
        <taxon>Rhodospirillales</taxon>
        <taxon>Rhodospirillaceae</taxon>
        <taxon>Inquilinus</taxon>
    </lineage>
</organism>
<evidence type="ECO:0000259" key="1">
    <source>
        <dbReference type="Pfam" id="PF07978"/>
    </source>
</evidence>
<dbReference type="Gene3D" id="3.30.70.100">
    <property type="match status" value="1"/>
</dbReference>
<feature type="domain" description="NIPSNAP" evidence="1">
    <location>
        <begin position="10"/>
        <end position="105"/>
    </location>
</feature>
<gene>
    <name evidence="2" type="ORF">BWR60_22035</name>
</gene>
<reference evidence="3" key="1">
    <citation type="submission" date="2017-05" db="EMBL/GenBank/DDBJ databases">
        <authorList>
            <person name="Macchi M."/>
            <person name="Festa S."/>
            <person name="Coppotelli B.M."/>
            <person name="Morelli I.S."/>
        </authorList>
    </citation>
    <scope>NUCLEOTIDE SEQUENCE [LARGE SCALE GENOMIC DNA]</scope>
    <source>
        <strain evidence="3">I</strain>
    </source>
</reference>
<name>A0A211ZI39_9PROT</name>
<comment type="caution">
    <text evidence="2">The sequence shown here is derived from an EMBL/GenBank/DDBJ whole genome shotgun (WGS) entry which is preliminary data.</text>
</comment>
<dbReference type="OrthoDB" id="9809695at2"/>
<sequence>MADEVFSPIVELRRYTLHPGQRDVLIELFDREFVETQEAVGMDVIGQFRDLDAPDQFVWLRGFPDLAARTVSLRAFYGGPVWQAHRGAANATMIDSDDVLLLRPAHPEAGFRLGRDRPAPGSGAAPGGIIVATTWHLQPASEAGFPEVFETVLAPMLGDAGAPVLASFVSEHGGNGFPALPVREDARVFVWFSRVPDRAAYESHAAALAPGFAEALRPHLAEPPEVAFLSPTTRSRLRG</sequence>
<dbReference type="InterPro" id="IPR012577">
    <property type="entry name" value="NIPSNAP"/>
</dbReference>
<dbReference type="EMBL" id="NHON01000046">
    <property type="protein sequence ID" value="OWJ64945.1"/>
    <property type="molecule type" value="Genomic_DNA"/>
</dbReference>
<dbReference type="RefSeq" id="WP_088153177.1">
    <property type="nucleotide sequence ID" value="NZ_NHON01000046.1"/>
</dbReference>
<accession>A0A211ZI39</accession>
<protein>
    <recommendedName>
        <fullName evidence="1">NIPSNAP domain-containing protein</fullName>
    </recommendedName>
</protein>
<keyword evidence="3" id="KW-1185">Reference proteome</keyword>
<dbReference type="AlphaFoldDB" id="A0A211ZI39"/>
<proteinExistence type="predicted"/>
<dbReference type="SUPFAM" id="SSF54909">
    <property type="entry name" value="Dimeric alpha+beta barrel"/>
    <property type="match status" value="1"/>
</dbReference>
<dbReference type="Pfam" id="PF07978">
    <property type="entry name" value="NIPSNAP"/>
    <property type="match status" value="1"/>
</dbReference>